<keyword evidence="5" id="KW-1185">Reference proteome</keyword>
<reference evidence="3 5" key="1">
    <citation type="submission" date="2015-08" db="EMBL/GenBank/DDBJ databases">
        <title>Genomes of Isolates from Cabo Rojo, PR.</title>
        <authorList>
            <person name="Sanchez-Nieves R.L."/>
            <person name="Montalvo-Rodriguez R."/>
        </authorList>
    </citation>
    <scope>NUCLEOTIDE SEQUENCE [LARGE SCALE GENOMIC DNA]</scope>
    <source>
        <strain evidence="3 5">SL3</strain>
    </source>
</reference>
<evidence type="ECO:0000313" key="5">
    <source>
        <dbReference type="Proteomes" id="UP000037729"/>
    </source>
</evidence>
<evidence type="ECO:0000313" key="3">
    <source>
        <dbReference type="EMBL" id="KOX92215.1"/>
    </source>
</evidence>
<organism evidence="3 5">
    <name type="scientific">Haloarcula rubripromontorii</name>
    <dbReference type="NCBI Taxonomy" id="1705562"/>
    <lineage>
        <taxon>Archaea</taxon>
        <taxon>Methanobacteriati</taxon>
        <taxon>Methanobacteriota</taxon>
        <taxon>Stenosarchaea group</taxon>
        <taxon>Halobacteria</taxon>
        <taxon>Halobacteriales</taxon>
        <taxon>Haloarculaceae</taxon>
        <taxon>Haloarcula</taxon>
    </lineage>
</organism>
<protein>
    <submittedName>
        <fullName evidence="3">Uncharacterized protein</fullName>
    </submittedName>
</protein>
<dbReference type="AlphaFoldDB" id="A0A0M9AJP7"/>
<gene>
    <name evidence="3" type="ORF">AMS69_12610</name>
    <name evidence="4" type="ORF">GOC83_12830</name>
</gene>
<evidence type="ECO:0000259" key="1">
    <source>
        <dbReference type="Pfam" id="PF19810"/>
    </source>
</evidence>
<evidence type="ECO:0000313" key="4">
    <source>
        <dbReference type="EMBL" id="NLV07013.1"/>
    </source>
</evidence>
<dbReference type="Proteomes" id="UP000037729">
    <property type="component" value="Unassembled WGS sequence"/>
</dbReference>
<feature type="domain" description="DUF6293" evidence="2">
    <location>
        <begin position="143"/>
        <end position="242"/>
    </location>
</feature>
<dbReference type="EMBL" id="LIUF01000004">
    <property type="protein sequence ID" value="KOX92215.1"/>
    <property type="molecule type" value="Genomic_DNA"/>
</dbReference>
<dbReference type="Pfam" id="PF22665">
    <property type="entry name" value="WHD_DUF6293"/>
    <property type="match status" value="1"/>
</dbReference>
<comment type="caution">
    <text evidence="3">The sequence shown here is derived from an EMBL/GenBank/DDBJ whole genome shotgun (WGS) entry which is preliminary data.</text>
</comment>
<name>A0A0M9AJP7_9EURY</name>
<dbReference type="InterPro" id="IPR054162">
    <property type="entry name" value="DUF6293_C"/>
</dbReference>
<dbReference type="Proteomes" id="UP000610611">
    <property type="component" value="Unassembled WGS sequence"/>
</dbReference>
<dbReference type="PATRIC" id="fig|1705562.3.peg.3103"/>
<accession>A0A0M9AJP7</accession>
<proteinExistence type="predicted"/>
<evidence type="ECO:0000259" key="2">
    <source>
        <dbReference type="Pfam" id="PF22665"/>
    </source>
</evidence>
<dbReference type="RefSeq" id="WP_053968427.1">
    <property type="nucleotide sequence ID" value="NZ_JAWJXX010000009.1"/>
</dbReference>
<dbReference type="STRING" id="1705562.AMS69_12610"/>
<dbReference type="OrthoDB" id="142096at2157"/>
<dbReference type="InterPro" id="IPR046260">
    <property type="entry name" value="HFX_2341-like_N"/>
</dbReference>
<dbReference type="EMBL" id="WOWB01000001">
    <property type="protein sequence ID" value="NLV07013.1"/>
    <property type="molecule type" value="Genomic_DNA"/>
</dbReference>
<feature type="domain" description="HFX-2341-like N-terminal" evidence="1">
    <location>
        <begin position="6"/>
        <end position="123"/>
    </location>
</feature>
<reference evidence="4" key="2">
    <citation type="submission" date="2019-12" db="EMBL/GenBank/DDBJ databases">
        <title>The whole-genome sequencing of Haloarcula japonica strain pws8.</title>
        <authorList>
            <person name="Verma D.K."/>
            <person name="Gopal K."/>
            <person name="Prasad E.S."/>
        </authorList>
    </citation>
    <scope>NUCLEOTIDE SEQUENCE</scope>
    <source>
        <strain evidence="4">Pws8</strain>
    </source>
</reference>
<dbReference type="Pfam" id="PF19810">
    <property type="entry name" value="HFX_2341_N"/>
    <property type="match status" value="1"/>
</dbReference>
<sequence length="246" mass="27300">MDQIREIHIAPLGHERDRVTEPIHQHNADDVYLLTATPELSRLTPYQQALVEELDADGVSVELRRTELHDLYDVLAEVTTLTADHPEDIVRVNVSTGPKVAAIGSAIACMATAATAYYVHPEEHIPPISAEPLTRGMERAEVLPSYPIEAISRDQVAVLDYLKRTNTDKYTAKKSDLIGFAEDARLSFIDDADPANEKAKFALLNANVVDPLVEDGYIEVNDVGRTKQVELTETGENVLHAFRHKL</sequence>